<dbReference type="AlphaFoldDB" id="A0A4Q7AQP9"/>
<dbReference type="RefSeq" id="WP_130147438.1">
    <property type="nucleotide sequence ID" value="NZ_SGSU01000017.1"/>
</dbReference>
<protein>
    <submittedName>
        <fullName evidence="2">Class I SAM-dependent methyltransferase</fullName>
    </submittedName>
</protein>
<dbReference type="Pfam" id="PF08242">
    <property type="entry name" value="Methyltransf_12"/>
    <property type="match status" value="1"/>
</dbReference>
<sequence>MAKDFSSQQVVDGYDQHIRKLIPGYDLAHQQILAILQGYLPEKANVLIIGAGTGYELGYLLQAFPKCKFTVTELSQPMLEKARHYAAPWNADQRVNFVFGPHTALTEPGDFDAVLSVLVTHFVPFSEKLGFLQGAQQCLKSSGIFLTFDLMQFHDQQEAIALKRLCEMNGLAEKQTQAMLNRMNDDFYALNELDTLALLQKAGFKQMSSFTQILCYQGFIAGK</sequence>
<dbReference type="InterPro" id="IPR029063">
    <property type="entry name" value="SAM-dependent_MTases_sf"/>
</dbReference>
<dbReference type="CDD" id="cd02440">
    <property type="entry name" value="AdoMet_MTases"/>
    <property type="match status" value="1"/>
</dbReference>
<comment type="caution">
    <text evidence="2">The sequence shown here is derived from an EMBL/GenBank/DDBJ whole genome shotgun (WGS) entry which is preliminary data.</text>
</comment>
<reference evidence="2 3" key="1">
    <citation type="submission" date="2019-02" db="EMBL/GenBank/DDBJ databases">
        <title>The Batch Genome Submission of Acinetobacter spp. strains.</title>
        <authorList>
            <person name="Qin J."/>
            <person name="Hu Y."/>
            <person name="Ye H."/>
            <person name="Wei L."/>
            <person name="Feng Y."/>
            <person name="Zong Z."/>
        </authorList>
    </citation>
    <scope>NUCLEOTIDE SEQUENCE [LARGE SCALE GENOMIC DNA]</scope>
    <source>
        <strain evidence="2 3">WCHABo060081</strain>
    </source>
</reference>
<dbReference type="GO" id="GO:0032259">
    <property type="term" value="P:methylation"/>
    <property type="evidence" value="ECO:0007669"/>
    <property type="project" value="UniProtKB-KW"/>
</dbReference>
<organism evidence="2 3">
    <name type="scientific">Acinetobacter bouvetii</name>
    <dbReference type="NCBI Taxonomy" id="202951"/>
    <lineage>
        <taxon>Bacteria</taxon>
        <taxon>Pseudomonadati</taxon>
        <taxon>Pseudomonadota</taxon>
        <taxon>Gammaproteobacteria</taxon>
        <taxon>Moraxellales</taxon>
        <taxon>Moraxellaceae</taxon>
        <taxon>Acinetobacter</taxon>
    </lineage>
</organism>
<dbReference type="EMBL" id="SGSU01000017">
    <property type="protein sequence ID" value="RZG65203.1"/>
    <property type="molecule type" value="Genomic_DNA"/>
</dbReference>
<dbReference type="SUPFAM" id="SSF53335">
    <property type="entry name" value="S-adenosyl-L-methionine-dependent methyltransferases"/>
    <property type="match status" value="1"/>
</dbReference>
<keyword evidence="2" id="KW-0808">Transferase</keyword>
<evidence type="ECO:0000313" key="2">
    <source>
        <dbReference type="EMBL" id="RZG65203.1"/>
    </source>
</evidence>
<accession>A0A4Q7AQP9</accession>
<dbReference type="InterPro" id="IPR013217">
    <property type="entry name" value="Methyltransf_12"/>
</dbReference>
<evidence type="ECO:0000313" key="3">
    <source>
        <dbReference type="Proteomes" id="UP000293483"/>
    </source>
</evidence>
<gene>
    <name evidence="2" type="ORF">EXE25_14365</name>
</gene>
<name>A0A4Q7AQP9_9GAMM</name>
<dbReference type="PANTHER" id="PTHR43861">
    <property type="entry name" value="TRANS-ACONITATE 2-METHYLTRANSFERASE-RELATED"/>
    <property type="match status" value="1"/>
</dbReference>
<dbReference type="GO" id="GO:0008168">
    <property type="term" value="F:methyltransferase activity"/>
    <property type="evidence" value="ECO:0007669"/>
    <property type="project" value="UniProtKB-KW"/>
</dbReference>
<dbReference type="STRING" id="202951.GCA_001485025_01785"/>
<dbReference type="Proteomes" id="UP000293483">
    <property type="component" value="Unassembled WGS sequence"/>
</dbReference>
<keyword evidence="2" id="KW-0489">Methyltransferase</keyword>
<feature type="domain" description="Methyltransferase type 12" evidence="1">
    <location>
        <begin position="47"/>
        <end position="145"/>
    </location>
</feature>
<proteinExistence type="predicted"/>
<evidence type="ECO:0000259" key="1">
    <source>
        <dbReference type="Pfam" id="PF08242"/>
    </source>
</evidence>
<dbReference type="Gene3D" id="3.40.50.150">
    <property type="entry name" value="Vaccinia Virus protein VP39"/>
    <property type="match status" value="1"/>
</dbReference>